<keyword evidence="2" id="KW-1185">Reference proteome</keyword>
<dbReference type="PANTHER" id="PTHR13438">
    <property type="entry name" value="AMINOACYL TRNA SYNTHASE COMPLEX-INTERACTING MULTIFUNCTIONAL PROTEIN"/>
    <property type="match status" value="1"/>
</dbReference>
<dbReference type="InterPro" id="IPR042360">
    <property type="entry name" value="AIMP2"/>
</dbReference>
<gene>
    <name evidence="1" type="ORF">X975_19910</name>
</gene>
<dbReference type="Proteomes" id="UP000054359">
    <property type="component" value="Unassembled WGS sequence"/>
</dbReference>
<dbReference type="STRING" id="407821.A0A087UEP6"/>
<accession>A0A087UEP6</accession>
<dbReference type="PANTHER" id="PTHR13438:SF2">
    <property type="entry name" value="AMINOACYL TRNA SYNTHASE COMPLEX-INTERACTING MULTIFUNCTIONAL PROTEIN 2"/>
    <property type="match status" value="1"/>
</dbReference>
<organism evidence="1 2">
    <name type="scientific">Stegodyphus mimosarum</name>
    <name type="common">African social velvet spider</name>
    <dbReference type="NCBI Taxonomy" id="407821"/>
    <lineage>
        <taxon>Eukaryota</taxon>
        <taxon>Metazoa</taxon>
        <taxon>Ecdysozoa</taxon>
        <taxon>Arthropoda</taxon>
        <taxon>Chelicerata</taxon>
        <taxon>Arachnida</taxon>
        <taxon>Araneae</taxon>
        <taxon>Araneomorphae</taxon>
        <taxon>Entelegynae</taxon>
        <taxon>Eresoidea</taxon>
        <taxon>Eresidae</taxon>
        <taxon>Stegodyphus</taxon>
    </lineage>
</organism>
<dbReference type="OrthoDB" id="424586at2759"/>
<evidence type="ECO:0000313" key="1">
    <source>
        <dbReference type="EMBL" id="KFM75835.1"/>
    </source>
</evidence>
<sequence length="115" mass="13154">MKIFYLFRYICRLLSFSYEHDPVTSTQIDNWLEIAHSLLIHGNNKDRQGALRSLNSHLGKSNFLVGDSISLADIITWSAIIQTNLYQSLPGNVTKWFKSLLSADIFTSCEKLIDM</sequence>
<reference evidence="1 2" key="1">
    <citation type="submission" date="2013-11" db="EMBL/GenBank/DDBJ databases">
        <title>Genome sequencing of Stegodyphus mimosarum.</title>
        <authorList>
            <person name="Bechsgaard J."/>
        </authorList>
    </citation>
    <scope>NUCLEOTIDE SEQUENCE [LARGE SCALE GENOMIC DNA]</scope>
</reference>
<dbReference type="SUPFAM" id="SSF47616">
    <property type="entry name" value="GST C-terminal domain-like"/>
    <property type="match status" value="1"/>
</dbReference>
<dbReference type="InterPro" id="IPR036282">
    <property type="entry name" value="Glutathione-S-Trfase_C_sf"/>
</dbReference>
<dbReference type="AlphaFoldDB" id="A0A087UEP6"/>
<dbReference type="GO" id="GO:0017101">
    <property type="term" value="C:aminoacyl-tRNA synthetase multienzyme complex"/>
    <property type="evidence" value="ECO:0007669"/>
    <property type="project" value="InterPro"/>
</dbReference>
<dbReference type="Gene3D" id="1.20.1050.130">
    <property type="match status" value="1"/>
</dbReference>
<protein>
    <submittedName>
        <fullName evidence="1">Aminoacyl tRNA synthase complex-interacting multifunctional protein 2</fullName>
    </submittedName>
</protein>
<evidence type="ECO:0000313" key="2">
    <source>
        <dbReference type="Proteomes" id="UP000054359"/>
    </source>
</evidence>
<dbReference type="EMBL" id="KK119489">
    <property type="protein sequence ID" value="KFM75835.1"/>
    <property type="molecule type" value="Genomic_DNA"/>
</dbReference>
<proteinExistence type="predicted"/>
<feature type="non-terminal residue" evidence="1">
    <location>
        <position position="115"/>
    </location>
</feature>
<name>A0A087UEP6_STEMI</name>
<dbReference type="OMA" id="YLFRYIC"/>